<dbReference type="AlphaFoldDB" id="A0A3P7P460"/>
<protein>
    <recommendedName>
        <fullName evidence="3">Tektin</fullName>
    </recommendedName>
</protein>
<proteinExistence type="predicted"/>
<dbReference type="EMBL" id="UYRU01097603">
    <property type="protein sequence ID" value="VDN40077.1"/>
    <property type="molecule type" value="Genomic_DNA"/>
</dbReference>
<evidence type="ECO:0008006" key="3">
    <source>
        <dbReference type="Google" id="ProtNLM"/>
    </source>
</evidence>
<dbReference type="Proteomes" id="UP000281553">
    <property type="component" value="Unassembled WGS sequence"/>
</dbReference>
<accession>A0A3P7P460</accession>
<organism evidence="1 2">
    <name type="scientific">Dibothriocephalus latus</name>
    <name type="common">Fish tapeworm</name>
    <name type="synonym">Diphyllobothrium latum</name>
    <dbReference type="NCBI Taxonomy" id="60516"/>
    <lineage>
        <taxon>Eukaryota</taxon>
        <taxon>Metazoa</taxon>
        <taxon>Spiralia</taxon>
        <taxon>Lophotrochozoa</taxon>
        <taxon>Platyhelminthes</taxon>
        <taxon>Cestoda</taxon>
        <taxon>Eucestoda</taxon>
        <taxon>Diphyllobothriidea</taxon>
        <taxon>Diphyllobothriidae</taxon>
        <taxon>Dibothriocephalus</taxon>
    </lineage>
</organism>
<evidence type="ECO:0000313" key="2">
    <source>
        <dbReference type="Proteomes" id="UP000281553"/>
    </source>
</evidence>
<keyword evidence="2" id="KW-1185">Reference proteome</keyword>
<reference evidence="1 2" key="1">
    <citation type="submission" date="2018-11" db="EMBL/GenBank/DDBJ databases">
        <authorList>
            <consortium name="Pathogen Informatics"/>
        </authorList>
    </citation>
    <scope>NUCLEOTIDE SEQUENCE [LARGE SCALE GENOMIC DNA]</scope>
</reference>
<evidence type="ECO:0000313" key="1">
    <source>
        <dbReference type="EMBL" id="VDN40077.1"/>
    </source>
</evidence>
<name>A0A3P7P460_DIBLA</name>
<dbReference type="OrthoDB" id="440745at2759"/>
<gene>
    <name evidence="1" type="ORF">DILT_LOCUS18130</name>
</gene>
<sequence>MQLEIRTMLQASIDDALEQLRILTEDLHALNIQMREKVEARDIDIEQYNRNEKSGQIGFKPFCEREEEGRAPLTTAIFHLRIVRVRHPKEPSKPC</sequence>